<reference evidence="2 3" key="1">
    <citation type="journal article" date="2013" name="Genome Announc.">
        <title>Genome Sequence of the Obligate Gammaproteobacterial Methanotroph Methylomicrobium album Strain BG8.</title>
        <authorList>
            <person name="Kits K.D."/>
            <person name="Kalyuzhnaya M.G."/>
            <person name="Klotz M.G."/>
            <person name="Jetten M.S."/>
            <person name="Op den Camp H.J."/>
            <person name="Vuilleumier S."/>
            <person name="Bringel F."/>
            <person name="Dispirito A.A."/>
            <person name="Murrell J.C."/>
            <person name="Bruce D."/>
            <person name="Cheng J.F."/>
            <person name="Copeland A."/>
            <person name="Goodwin L."/>
            <person name="Hauser L."/>
            <person name="Lajus A."/>
            <person name="Land M.L."/>
            <person name="Lapidus A."/>
            <person name="Lucas S."/>
            <person name="Medigue C."/>
            <person name="Pitluck S."/>
            <person name="Woyke T."/>
            <person name="Zeytun A."/>
            <person name="Stein L.Y."/>
        </authorList>
    </citation>
    <scope>NUCLEOTIDE SEQUENCE [LARGE SCALE GENOMIC DNA]</scope>
    <source>
        <strain evidence="2 3">BG8</strain>
    </source>
</reference>
<dbReference type="STRING" id="686340.Metal_3046"/>
<keyword evidence="1" id="KW-0472">Membrane</keyword>
<sequence length="130" mass="15280">MFMTDWLSSANESSQAKRKRLRLNLLLMILLTYAGTAFGISTMRCGHNLIELQDDKYTVLEICGEPEYISYRTKIVGSILHHPRRTLDIQQFEEVQVEEWVYNFGRNRIKQLLRFENGILVEISDLQRGR</sequence>
<keyword evidence="1" id="KW-0812">Transmembrane</keyword>
<dbReference type="InterPro" id="IPR021268">
    <property type="entry name" value="DUF2845"/>
</dbReference>
<dbReference type="Proteomes" id="UP000005090">
    <property type="component" value="Chromosome"/>
</dbReference>
<protein>
    <recommendedName>
        <fullName evidence="4">DUF2845 domain-containing protein</fullName>
    </recommendedName>
</protein>
<dbReference type="Pfam" id="PF11006">
    <property type="entry name" value="DUF2845"/>
    <property type="match status" value="1"/>
</dbReference>
<accession>H8GN12</accession>
<evidence type="ECO:0008006" key="4">
    <source>
        <dbReference type="Google" id="ProtNLM"/>
    </source>
</evidence>
<gene>
    <name evidence="2" type="ORF">Metal_3046</name>
</gene>
<evidence type="ECO:0000313" key="2">
    <source>
        <dbReference type="EMBL" id="EIC30726.1"/>
    </source>
</evidence>
<keyword evidence="3" id="KW-1185">Reference proteome</keyword>
<proteinExistence type="predicted"/>
<dbReference type="eggNOG" id="ENOG5033EDZ">
    <property type="taxonomic scope" value="Bacteria"/>
</dbReference>
<evidence type="ECO:0000313" key="3">
    <source>
        <dbReference type="Proteomes" id="UP000005090"/>
    </source>
</evidence>
<evidence type="ECO:0000256" key="1">
    <source>
        <dbReference type="SAM" id="Phobius"/>
    </source>
</evidence>
<dbReference type="EMBL" id="CM001475">
    <property type="protein sequence ID" value="EIC30726.1"/>
    <property type="molecule type" value="Genomic_DNA"/>
</dbReference>
<name>H8GN12_METAL</name>
<dbReference type="AlphaFoldDB" id="H8GN12"/>
<feature type="transmembrane region" description="Helical" evidence="1">
    <location>
        <begin position="21"/>
        <end position="40"/>
    </location>
</feature>
<organism evidence="2 3">
    <name type="scientific">Methylomicrobium album BG8</name>
    <dbReference type="NCBI Taxonomy" id="686340"/>
    <lineage>
        <taxon>Bacteria</taxon>
        <taxon>Pseudomonadati</taxon>
        <taxon>Pseudomonadota</taxon>
        <taxon>Gammaproteobacteria</taxon>
        <taxon>Methylococcales</taxon>
        <taxon>Methylococcaceae</taxon>
        <taxon>Methylomicrobium</taxon>
    </lineage>
</organism>
<dbReference type="HOGENOM" id="CLU_160686_1_0_6"/>
<keyword evidence="1" id="KW-1133">Transmembrane helix</keyword>